<dbReference type="InterPro" id="IPR041492">
    <property type="entry name" value="HAD_2"/>
</dbReference>
<sequence length="219" mass="24666">MVSKLDLLQEIKKVRNIIFDMDGTLINTAQIAVQACQEAALEFDLPIPHAEKITGLIGWANCDFFPKLYPEAEEDLLEKYAQLVCEKEHIIMEKLKEKLLFPGVMEMLSVLKLKGYNLFIASTGSTQHVNFALRNSNIYSFFDNIKCNQPEKIKMVEEIIKGGPKGGFIIMGDKCKDYEAGDANNIITVGAAYGFGSKEEIEKFDLTLSQPLDLLRHLE</sequence>
<dbReference type="RefSeq" id="WP_406765476.1">
    <property type="nucleotide sequence ID" value="NZ_JBJHZY010000002.1"/>
</dbReference>
<dbReference type="Pfam" id="PF13419">
    <property type="entry name" value="HAD_2"/>
    <property type="match status" value="1"/>
</dbReference>
<dbReference type="Gene3D" id="3.40.50.1000">
    <property type="entry name" value="HAD superfamily/HAD-like"/>
    <property type="match status" value="1"/>
</dbReference>
<organism evidence="1 2">
    <name type="scientific">Candidatus Clostridium radicumherbarum</name>
    <dbReference type="NCBI Taxonomy" id="3381662"/>
    <lineage>
        <taxon>Bacteria</taxon>
        <taxon>Bacillati</taxon>
        <taxon>Bacillota</taxon>
        <taxon>Clostridia</taxon>
        <taxon>Eubacteriales</taxon>
        <taxon>Clostridiaceae</taxon>
        <taxon>Clostridium</taxon>
    </lineage>
</organism>
<name>A0ABW8TT31_9CLOT</name>
<keyword evidence="2" id="KW-1185">Reference proteome</keyword>
<proteinExistence type="predicted"/>
<dbReference type="PANTHER" id="PTHR43434">
    <property type="entry name" value="PHOSPHOGLYCOLATE PHOSPHATASE"/>
    <property type="match status" value="1"/>
</dbReference>
<dbReference type="PANTHER" id="PTHR43434:SF1">
    <property type="entry name" value="PHOSPHOGLYCOLATE PHOSPHATASE"/>
    <property type="match status" value="1"/>
</dbReference>
<dbReference type="InterPro" id="IPR050155">
    <property type="entry name" value="HAD-like_hydrolase_sf"/>
</dbReference>
<dbReference type="Gene3D" id="1.10.150.240">
    <property type="entry name" value="Putative phosphatase, domain 2"/>
    <property type="match status" value="1"/>
</dbReference>
<dbReference type="EC" id="3.-.-.-" evidence="1"/>
<dbReference type="InterPro" id="IPR036412">
    <property type="entry name" value="HAD-like_sf"/>
</dbReference>
<dbReference type="SFLD" id="SFLDG01129">
    <property type="entry name" value="C1.5:_HAD__Beta-PGM__Phosphata"/>
    <property type="match status" value="1"/>
</dbReference>
<dbReference type="SUPFAM" id="SSF56784">
    <property type="entry name" value="HAD-like"/>
    <property type="match status" value="1"/>
</dbReference>
<gene>
    <name evidence="1" type="ORF">ACJDUH_12200</name>
</gene>
<dbReference type="GO" id="GO:0016787">
    <property type="term" value="F:hydrolase activity"/>
    <property type="evidence" value="ECO:0007669"/>
    <property type="project" value="UniProtKB-KW"/>
</dbReference>
<protein>
    <submittedName>
        <fullName evidence="1">HAD family hydrolase</fullName>
        <ecNumber evidence="1">3.-.-.-</ecNumber>
    </submittedName>
</protein>
<dbReference type="Proteomes" id="UP001623661">
    <property type="component" value="Unassembled WGS sequence"/>
</dbReference>
<reference evidence="1 2" key="1">
    <citation type="submission" date="2024-11" db="EMBL/GenBank/DDBJ databases">
        <authorList>
            <person name="Heng Y.C."/>
            <person name="Lim A.C.H."/>
            <person name="Lee J.K.Y."/>
            <person name="Kittelmann S."/>
        </authorList>
    </citation>
    <scope>NUCLEOTIDE SEQUENCE [LARGE SCALE GENOMIC DNA]</scope>
    <source>
        <strain evidence="1 2">WILCCON 0202</strain>
    </source>
</reference>
<accession>A0ABW8TT31</accession>
<keyword evidence="1" id="KW-0378">Hydrolase</keyword>
<dbReference type="InterPro" id="IPR023214">
    <property type="entry name" value="HAD_sf"/>
</dbReference>
<evidence type="ECO:0000313" key="1">
    <source>
        <dbReference type="EMBL" id="MFL0268854.1"/>
    </source>
</evidence>
<dbReference type="SFLD" id="SFLDS00003">
    <property type="entry name" value="Haloacid_Dehalogenase"/>
    <property type="match status" value="1"/>
</dbReference>
<evidence type="ECO:0000313" key="2">
    <source>
        <dbReference type="Proteomes" id="UP001623661"/>
    </source>
</evidence>
<dbReference type="InterPro" id="IPR023198">
    <property type="entry name" value="PGP-like_dom2"/>
</dbReference>
<comment type="caution">
    <text evidence="1">The sequence shown here is derived from an EMBL/GenBank/DDBJ whole genome shotgun (WGS) entry which is preliminary data.</text>
</comment>
<dbReference type="EMBL" id="JBJHZY010000002">
    <property type="protein sequence ID" value="MFL0268854.1"/>
    <property type="molecule type" value="Genomic_DNA"/>
</dbReference>